<dbReference type="Gene3D" id="2.60.120.560">
    <property type="entry name" value="Exo-inulinase, domain 1"/>
    <property type="match status" value="1"/>
</dbReference>
<dbReference type="Proteomes" id="UP001249959">
    <property type="component" value="Unassembled WGS sequence"/>
</dbReference>
<feature type="domain" description="Glycosyl hydrolase family 32 N-terminal" evidence="6">
    <location>
        <begin position="25"/>
        <end position="330"/>
    </location>
</feature>
<dbReference type="Pfam" id="PF08244">
    <property type="entry name" value="Glyco_hydro_32C"/>
    <property type="match status" value="1"/>
</dbReference>
<gene>
    <name evidence="8" type="ORF">PQG45_06360</name>
</gene>
<dbReference type="EMBL" id="JAVNWW010000002">
    <property type="protein sequence ID" value="MDU0808650.1"/>
    <property type="molecule type" value="Genomic_DNA"/>
</dbReference>
<dbReference type="RefSeq" id="WP_316070497.1">
    <property type="nucleotide sequence ID" value="NZ_JAVNWW010000002.1"/>
</dbReference>
<dbReference type="CDD" id="cd18622">
    <property type="entry name" value="GH32_Inu-like"/>
    <property type="match status" value="1"/>
</dbReference>
<feature type="signal peptide" evidence="5">
    <location>
        <begin position="1"/>
        <end position="16"/>
    </location>
</feature>
<comment type="similarity">
    <text evidence="1 4">Belongs to the glycosyl hydrolase 32 family.</text>
</comment>
<reference evidence="8 9" key="1">
    <citation type="submission" date="2023-09" db="EMBL/GenBank/DDBJ databases">
        <title>Aquirufa genomes.</title>
        <authorList>
            <person name="Pitt A."/>
        </authorList>
    </citation>
    <scope>NUCLEOTIDE SEQUENCE [LARGE SCALE GENOMIC DNA]</scope>
    <source>
        <strain evidence="8 9">LEOWEIH-7C</strain>
    </source>
</reference>
<dbReference type="InterPro" id="IPR018053">
    <property type="entry name" value="Glyco_hydro_32_AS"/>
</dbReference>
<evidence type="ECO:0000313" key="9">
    <source>
        <dbReference type="Proteomes" id="UP001249959"/>
    </source>
</evidence>
<dbReference type="InterPro" id="IPR013189">
    <property type="entry name" value="Glyco_hydro_32_C"/>
</dbReference>
<evidence type="ECO:0000256" key="3">
    <source>
        <dbReference type="ARBA" id="ARBA00023295"/>
    </source>
</evidence>
<organism evidence="8 9">
    <name type="scientific">Aquirufa regiilacus</name>
    <dbReference type="NCBI Taxonomy" id="3024868"/>
    <lineage>
        <taxon>Bacteria</taxon>
        <taxon>Pseudomonadati</taxon>
        <taxon>Bacteroidota</taxon>
        <taxon>Cytophagia</taxon>
        <taxon>Cytophagales</taxon>
        <taxon>Flectobacillaceae</taxon>
        <taxon>Aquirufa</taxon>
    </lineage>
</organism>
<comment type="caution">
    <text evidence="8">The sequence shown here is derived from an EMBL/GenBank/DDBJ whole genome shotgun (WGS) entry which is preliminary data.</text>
</comment>
<dbReference type="InterPro" id="IPR023296">
    <property type="entry name" value="Glyco_hydro_beta-prop_sf"/>
</dbReference>
<dbReference type="SMART" id="SM00640">
    <property type="entry name" value="Glyco_32"/>
    <property type="match status" value="1"/>
</dbReference>
<accession>A0ABU3TS53</accession>
<evidence type="ECO:0000259" key="7">
    <source>
        <dbReference type="Pfam" id="PF08244"/>
    </source>
</evidence>
<dbReference type="PANTHER" id="PTHR42800:SF1">
    <property type="entry name" value="EXOINULINASE INUD (AFU_ORTHOLOGUE AFUA_5G00480)"/>
    <property type="match status" value="1"/>
</dbReference>
<evidence type="ECO:0000256" key="2">
    <source>
        <dbReference type="ARBA" id="ARBA00022801"/>
    </source>
</evidence>
<dbReference type="SUPFAM" id="SSF75005">
    <property type="entry name" value="Arabinanase/levansucrase/invertase"/>
    <property type="match status" value="1"/>
</dbReference>
<dbReference type="PANTHER" id="PTHR42800">
    <property type="entry name" value="EXOINULINASE INUD (AFU_ORTHOLOGUE AFUA_5G00480)"/>
    <property type="match status" value="1"/>
</dbReference>
<keyword evidence="5" id="KW-0732">Signal</keyword>
<evidence type="ECO:0000313" key="8">
    <source>
        <dbReference type="EMBL" id="MDU0808650.1"/>
    </source>
</evidence>
<evidence type="ECO:0000256" key="5">
    <source>
        <dbReference type="SAM" id="SignalP"/>
    </source>
</evidence>
<dbReference type="Gene3D" id="2.115.10.20">
    <property type="entry name" value="Glycosyl hydrolase domain, family 43"/>
    <property type="match status" value="1"/>
</dbReference>
<dbReference type="InterPro" id="IPR013320">
    <property type="entry name" value="ConA-like_dom_sf"/>
</dbReference>
<feature type="domain" description="Glycosyl hydrolase family 32 C-terminal" evidence="7">
    <location>
        <begin position="367"/>
        <end position="469"/>
    </location>
</feature>
<protein>
    <submittedName>
        <fullName evidence="8">Glycoside hydrolase family 32 protein</fullName>
    </submittedName>
</protein>
<name>A0ABU3TS53_9BACT</name>
<dbReference type="PROSITE" id="PS00609">
    <property type="entry name" value="GLYCOSYL_HYDROL_F32"/>
    <property type="match status" value="1"/>
</dbReference>
<dbReference type="Pfam" id="PF00251">
    <property type="entry name" value="Glyco_hydro_32N"/>
    <property type="match status" value="1"/>
</dbReference>
<dbReference type="GO" id="GO:0016787">
    <property type="term" value="F:hydrolase activity"/>
    <property type="evidence" value="ECO:0007669"/>
    <property type="project" value="UniProtKB-KW"/>
</dbReference>
<feature type="chain" id="PRO_5047258795" evidence="5">
    <location>
        <begin position="17"/>
        <end position="481"/>
    </location>
</feature>
<dbReference type="InterPro" id="IPR001362">
    <property type="entry name" value="Glyco_hydro_32"/>
</dbReference>
<keyword evidence="2 4" id="KW-0378">Hydrolase</keyword>
<evidence type="ECO:0000256" key="4">
    <source>
        <dbReference type="RuleBase" id="RU362110"/>
    </source>
</evidence>
<dbReference type="SUPFAM" id="SSF49899">
    <property type="entry name" value="Concanavalin A-like lectins/glucanases"/>
    <property type="match status" value="1"/>
</dbReference>
<dbReference type="InterPro" id="IPR013148">
    <property type="entry name" value="Glyco_hydro_32_N"/>
</dbReference>
<keyword evidence="3 4" id="KW-0326">Glycosidase</keyword>
<evidence type="ECO:0000256" key="1">
    <source>
        <dbReference type="ARBA" id="ARBA00009902"/>
    </source>
</evidence>
<sequence length="481" mass="53479">MKNILFFLLISLAVFAQEKHRPQLHFTPPTMWMNDPNGMFYANGTYHLYYQYHPESTVWGPMHWGHATSKDLMKWEHQPIALHPDSLGLIFSGSAVIDHQNTSGLGRNGVAPVVAIYTSHNMDWEKAGRIDRENQSISYSLDGGQTFTKFAGNPVIKNPGVADFRDPNVSWYAPGKKWIMALATQDRETFYSSPDLKNWTKESEFGAKFGAHGGVWECPDLFPMQVDGKTKWVLIVNINPGAPNGGSGAQYFVGDFDGHQFIAQDEETRWVDYGRDNYAGVTFHETGDKRIFMGWMSNWDYATVVPTGSWRSANTLARDLKLLNQDGKYLLASTPVEAVSNYVNSTKTIKSNQGVKTASALQRLSGKLPVQDFSITLSNAKGEKVIIGFEAASNRYFVDRDASGDLSFSTKFAGKAYAPRFSKADTIDFSLITDVASAEFFADGGLSALTTIYFPSEPFKNLKVTATKGLPFLLEDLKPSI</sequence>
<evidence type="ECO:0000259" key="6">
    <source>
        <dbReference type="Pfam" id="PF00251"/>
    </source>
</evidence>
<proteinExistence type="inferred from homology"/>
<keyword evidence="9" id="KW-1185">Reference proteome</keyword>